<organism evidence="2 3">
    <name type="scientific">Letharia columbiana</name>
    <dbReference type="NCBI Taxonomy" id="112416"/>
    <lineage>
        <taxon>Eukaryota</taxon>
        <taxon>Fungi</taxon>
        <taxon>Dikarya</taxon>
        <taxon>Ascomycota</taxon>
        <taxon>Pezizomycotina</taxon>
        <taxon>Lecanoromycetes</taxon>
        <taxon>OSLEUM clade</taxon>
        <taxon>Lecanoromycetidae</taxon>
        <taxon>Lecanorales</taxon>
        <taxon>Lecanorineae</taxon>
        <taxon>Parmeliaceae</taxon>
        <taxon>Letharia</taxon>
    </lineage>
</organism>
<dbReference type="Proteomes" id="UP000578531">
    <property type="component" value="Unassembled WGS sequence"/>
</dbReference>
<feature type="region of interest" description="Disordered" evidence="1">
    <location>
        <begin position="39"/>
        <end position="69"/>
    </location>
</feature>
<name>A0A8H6G0T6_9LECA</name>
<dbReference type="OrthoDB" id="1263307at2759"/>
<evidence type="ECO:0000313" key="3">
    <source>
        <dbReference type="Proteomes" id="UP000578531"/>
    </source>
</evidence>
<accession>A0A8H6G0T6</accession>
<reference evidence="2 3" key="1">
    <citation type="journal article" date="2020" name="Genomics">
        <title>Complete, high-quality genomes from long-read metagenomic sequencing of two wolf lichen thalli reveals enigmatic genome architecture.</title>
        <authorList>
            <person name="McKenzie S.K."/>
            <person name="Walston R.F."/>
            <person name="Allen J.L."/>
        </authorList>
    </citation>
    <scope>NUCLEOTIDE SEQUENCE [LARGE SCALE GENOMIC DNA]</scope>
    <source>
        <strain evidence="2">WasteWater2</strain>
    </source>
</reference>
<comment type="caution">
    <text evidence="2">The sequence shown here is derived from an EMBL/GenBank/DDBJ whole genome shotgun (WGS) entry which is preliminary data.</text>
</comment>
<keyword evidence="3" id="KW-1185">Reference proteome</keyword>
<sequence>MSSPETPFIVVICHDSYRTPEPYQPFLTAPKAQNIEPYRPPLPSSDFRRINVGDVTNPHYNNDPPYPQPADDAAVLNELLSQLILRSGKRVLLVGHSYLLRVRVLDPNGRVRTQLL</sequence>
<dbReference type="EMBL" id="JACCJC010000010">
    <property type="protein sequence ID" value="KAF6238272.1"/>
    <property type="molecule type" value="Genomic_DNA"/>
</dbReference>
<dbReference type="GeneID" id="59285218"/>
<gene>
    <name evidence="2" type="ORF">HO173_003552</name>
</gene>
<protein>
    <submittedName>
        <fullName evidence="2">Uncharacterized protein</fullName>
    </submittedName>
</protein>
<evidence type="ECO:0000256" key="1">
    <source>
        <dbReference type="SAM" id="MobiDB-lite"/>
    </source>
</evidence>
<dbReference type="RefSeq" id="XP_037167579.1">
    <property type="nucleotide sequence ID" value="XM_037305477.1"/>
</dbReference>
<dbReference type="AlphaFoldDB" id="A0A8H6G0T6"/>
<proteinExistence type="predicted"/>
<evidence type="ECO:0000313" key="2">
    <source>
        <dbReference type="EMBL" id="KAF6238272.1"/>
    </source>
</evidence>